<proteinExistence type="predicted"/>
<reference evidence="1" key="1">
    <citation type="submission" date="2020-08" db="EMBL/GenBank/DDBJ databases">
        <title>Multicomponent nature underlies the extraordinary mechanical properties of spider dragline silk.</title>
        <authorList>
            <person name="Kono N."/>
            <person name="Nakamura H."/>
            <person name="Mori M."/>
            <person name="Yoshida Y."/>
            <person name="Ohtoshi R."/>
            <person name="Malay A.D."/>
            <person name="Moran D.A.P."/>
            <person name="Tomita M."/>
            <person name="Numata K."/>
            <person name="Arakawa K."/>
        </authorList>
    </citation>
    <scope>NUCLEOTIDE SEQUENCE</scope>
</reference>
<accession>A0A8X6NBE4</accession>
<dbReference type="EMBL" id="BMAW01007823">
    <property type="protein sequence ID" value="GFT05574.1"/>
    <property type="molecule type" value="Genomic_DNA"/>
</dbReference>
<dbReference type="Proteomes" id="UP000887013">
    <property type="component" value="Unassembled WGS sequence"/>
</dbReference>
<organism evidence="1 2">
    <name type="scientific">Nephila pilipes</name>
    <name type="common">Giant wood spider</name>
    <name type="synonym">Nephila maculata</name>
    <dbReference type="NCBI Taxonomy" id="299642"/>
    <lineage>
        <taxon>Eukaryota</taxon>
        <taxon>Metazoa</taxon>
        <taxon>Ecdysozoa</taxon>
        <taxon>Arthropoda</taxon>
        <taxon>Chelicerata</taxon>
        <taxon>Arachnida</taxon>
        <taxon>Araneae</taxon>
        <taxon>Araneomorphae</taxon>
        <taxon>Entelegynae</taxon>
        <taxon>Araneoidea</taxon>
        <taxon>Nephilidae</taxon>
        <taxon>Nephila</taxon>
    </lineage>
</organism>
<protein>
    <submittedName>
        <fullName evidence="1">Uncharacterized protein</fullName>
    </submittedName>
</protein>
<name>A0A8X6NBE4_NEPPI</name>
<gene>
    <name evidence="1" type="ORF">NPIL_394991</name>
</gene>
<keyword evidence="2" id="KW-1185">Reference proteome</keyword>
<evidence type="ECO:0000313" key="2">
    <source>
        <dbReference type="Proteomes" id="UP000887013"/>
    </source>
</evidence>
<comment type="caution">
    <text evidence="1">The sequence shown here is derived from an EMBL/GenBank/DDBJ whole genome shotgun (WGS) entry which is preliminary data.</text>
</comment>
<evidence type="ECO:0000313" key="1">
    <source>
        <dbReference type="EMBL" id="GFT05574.1"/>
    </source>
</evidence>
<dbReference type="AlphaFoldDB" id="A0A8X6NBE4"/>
<sequence>MVLNSAIELVSCSHPSNNQESDTKSLLVEKPLQRMISYREVILGLGKEFFSFEDKRETVLCEKKLLLLLNIRHGLSGVISLPE</sequence>